<protein>
    <recommendedName>
        <fullName evidence="3">histidine kinase</fullName>
        <ecNumber evidence="3">2.7.13.3</ecNumber>
    </recommendedName>
</protein>
<dbReference type="FunFam" id="3.30.565.10:FF:000006">
    <property type="entry name" value="Sensor histidine kinase WalK"/>
    <property type="match status" value="1"/>
</dbReference>
<dbReference type="PANTHER" id="PTHR42878:SF7">
    <property type="entry name" value="SENSOR HISTIDINE KINASE GLRK"/>
    <property type="match status" value="1"/>
</dbReference>
<keyword evidence="9" id="KW-0902">Two-component regulatory system</keyword>
<dbReference type="GO" id="GO:0000155">
    <property type="term" value="F:phosphorelay sensor kinase activity"/>
    <property type="evidence" value="ECO:0007669"/>
    <property type="project" value="InterPro"/>
</dbReference>
<dbReference type="SMART" id="SM00387">
    <property type="entry name" value="HATPase_c"/>
    <property type="match status" value="1"/>
</dbReference>
<dbReference type="InterPro" id="IPR003594">
    <property type="entry name" value="HATPase_dom"/>
</dbReference>
<evidence type="ECO:0000313" key="11">
    <source>
        <dbReference type="EMBL" id="BAF58228.1"/>
    </source>
</evidence>
<dbReference type="AlphaFoldDB" id="A5D6A7"/>
<dbReference type="eggNOG" id="COG2205">
    <property type="taxonomic scope" value="Bacteria"/>
</dbReference>
<evidence type="ECO:0000256" key="7">
    <source>
        <dbReference type="ARBA" id="ARBA00022777"/>
    </source>
</evidence>
<keyword evidence="6" id="KW-0547">Nucleotide-binding</keyword>
<feature type="domain" description="Histidine kinase" evidence="10">
    <location>
        <begin position="186"/>
        <end position="402"/>
    </location>
</feature>
<dbReference type="InterPro" id="IPR036097">
    <property type="entry name" value="HisK_dim/P_sf"/>
</dbReference>
<dbReference type="Pfam" id="PF00512">
    <property type="entry name" value="HisKA"/>
    <property type="match status" value="1"/>
</dbReference>
<dbReference type="Gene3D" id="3.30.565.10">
    <property type="entry name" value="Histidine kinase-like ATPase, C-terminal domain"/>
    <property type="match status" value="1"/>
</dbReference>
<dbReference type="EC" id="2.7.13.3" evidence="3"/>
<dbReference type="CDD" id="cd00082">
    <property type="entry name" value="HisKA"/>
    <property type="match status" value="1"/>
</dbReference>
<evidence type="ECO:0000259" key="10">
    <source>
        <dbReference type="PROSITE" id="PS50109"/>
    </source>
</evidence>
<dbReference type="EMBL" id="AP009389">
    <property type="protein sequence ID" value="BAF58228.1"/>
    <property type="molecule type" value="Genomic_DNA"/>
</dbReference>
<reference evidence="12" key="1">
    <citation type="journal article" date="2008" name="Genome Res.">
        <title>The genome of Pelotomaculum thermopropionicum reveals niche-associated evolution in anaerobic microbiota.</title>
        <authorList>
            <person name="Kosaka T."/>
            <person name="Kato S."/>
            <person name="Shimoyama T."/>
            <person name="Ishii S."/>
            <person name="Abe T."/>
            <person name="Watanabe K."/>
        </authorList>
    </citation>
    <scope>NUCLEOTIDE SEQUENCE [LARGE SCALE GENOMIC DNA]</scope>
    <source>
        <strain evidence="12">DSM 13744 / JCM 10971 / SI</strain>
    </source>
</reference>
<dbReference type="Pfam" id="PF02518">
    <property type="entry name" value="HATPase_c"/>
    <property type="match status" value="1"/>
</dbReference>
<keyword evidence="4" id="KW-0597">Phosphoprotein</keyword>
<dbReference type="SUPFAM" id="SSF47384">
    <property type="entry name" value="Homodimeric domain of signal transducing histidine kinase"/>
    <property type="match status" value="1"/>
</dbReference>
<dbReference type="InterPro" id="IPR003661">
    <property type="entry name" value="HisK_dim/P_dom"/>
</dbReference>
<evidence type="ECO:0000256" key="9">
    <source>
        <dbReference type="ARBA" id="ARBA00023012"/>
    </source>
</evidence>
<evidence type="ECO:0000256" key="5">
    <source>
        <dbReference type="ARBA" id="ARBA00022679"/>
    </source>
</evidence>
<dbReference type="GO" id="GO:0030295">
    <property type="term" value="F:protein kinase activator activity"/>
    <property type="evidence" value="ECO:0007669"/>
    <property type="project" value="TreeGrafter"/>
</dbReference>
<dbReference type="HOGENOM" id="CLU_663664_0_0_9"/>
<keyword evidence="12" id="KW-1185">Reference proteome</keyword>
<evidence type="ECO:0000313" key="12">
    <source>
        <dbReference type="Proteomes" id="UP000006556"/>
    </source>
</evidence>
<dbReference type="Gene3D" id="1.10.287.130">
    <property type="match status" value="1"/>
</dbReference>
<evidence type="ECO:0000256" key="3">
    <source>
        <dbReference type="ARBA" id="ARBA00012438"/>
    </source>
</evidence>
<dbReference type="SMART" id="SM00388">
    <property type="entry name" value="HisKA"/>
    <property type="match status" value="1"/>
</dbReference>
<evidence type="ECO:0000256" key="1">
    <source>
        <dbReference type="ARBA" id="ARBA00000085"/>
    </source>
</evidence>
<dbReference type="GO" id="GO:0005524">
    <property type="term" value="F:ATP binding"/>
    <property type="evidence" value="ECO:0007669"/>
    <property type="project" value="UniProtKB-KW"/>
</dbReference>
<dbReference type="PANTHER" id="PTHR42878">
    <property type="entry name" value="TWO-COMPONENT HISTIDINE KINASE"/>
    <property type="match status" value="1"/>
</dbReference>
<dbReference type="GO" id="GO:0000156">
    <property type="term" value="F:phosphorelay response regulator activity"/>
    <property type="evidence" value="ECO:0007669"/>
    <property type="project" value="TreeGrafter"/>
</dbReference>
<accession>A5D6A7</accession>
<evidence type="ECO:0000256" key="2">
    <source>
        <dbReference type="ARBA" id="ARBA00004370"/>
    </source>
</evidence>
<dbReference type="KEGG" id="pth:PTH_0047"/>
<keyword evidence="7" id="KW-0418">Kinase</keyword>
<evidence type="ECO:0000256" key="8">
    <source>
        <dbReference type="ARBA" id="ARBA00022840"/>
    </source>
</evidence>
<keyword evidence="8" id="KW-0067">ATP-binding</keyword>
<dbReference type="PROSITE" id="PS50109">
    <property type="entry name" value="HIS_KIN"/>
    <property type="match status" value="1"/>
</dbReference>
<proteinExistence type="predicted"/>
<dbReference type="InterPro" id="IPR050351">
    <property type="entry name" value="BphY/WalK/GraS-like"/>
</dbReference>
<evidence type="ECO:0000256" key="4">
    <source>
        <dbReference type="ARBA" id="ARBA00022553"/>
    </source>
</evidence>
<dbReference type="PRINTS" id="PR00344">
    <property type="entry name" value="BCTRLSENSOR"/>
</dbReference>
<organism evidence="11 12">
    <name type="scientific">Pelotomaculum thermopropionicum (strain DSM 13744 / JCM 10971 / SI)</name>
    <dbReference type="NCBI Taxonomy" id="370438"/>
    <lineage>
        <taxon>Bacteria</taxon>
        <taxon>Bacillati</taxon>
        <taxon>Bacillota</taxon>
        <taxon>Clostridia</taxon>
        <taxon>Eubacteriales</taxon>
        <taxon>Desulfotomaculaceae</taxon>
        <taxon>Pelotomaculum</taxon>
    </lineage>
</organism>
<dbReference type="InterPro" id="IPR004358">
    <property type="entry name" value="Sig_transdc_His_kin-like_C"/>
</dbReference>
<dbReference type="GO" id="GO:0016020">
    <property type="term" value="C:membrane"/>
    <property type="evidence" value="ECO:0007669"/>
    <property type="project" value="UniProtKB-SubCell"/>
</dbReference>
<dbReference type="Proteomes" id="UP000006556">
    <property type="component" value="Chromosome"/>
</dbReference>
<evidence type="ECO:0000256" key="6">
    <source>
        <dbReference type="ARBA" id="ARBA00022741"/>
    </source>
</evidence>
<comment type="catalytic activity">
    <reaction evidence="1">
        <text>ATP + protein L-histidine = ADP + protein N-phospho-L-histidine.</text>
        <dbReference type="EC" id="2.7.13.3"/>
    </reaction>
</comment>
<name>A5D6A7_PELTS</name>
<dbReference type="InterPro" id="IPR005467">
    <property type="entry name" value="His_kinase_dom"/>
</dbReference>
<dbReference type="InterPro" id="IPR036890">
    <property type="entry name" value="HATPase_C_sf"/>
</dbReference>
<sequence length="414" mass="46146">MNLSKIDYLFDVSIKTLYFAGKLLQERGNFERVPGWLAETLGVNGSALGIVAAKQCKVYFARAGQNGEAGSMEVAVDVLRCLCQNSFGNSNVKCRVFDCPVRQKIFDKCGRSGLEASCFPMAGRKGFLMVCGEALLLNSSPVTEILKAITHIIACGLDAADRTREAASYFLPPENMAQMWSEMLAGLSHDLRTPLACIKGYITTLMREDVTWDPADEKEFMNIIVEETDHIESLINNLLDSTTFSWKGEIELRKELISLPQIVNKVLRDPSYRIKNHQFTVLFPEGFPLVEADPVRIEQVLRNLVDNAVKYSMEDTQIVIKGEAMAGEIVVSIADQGIGIDSEHLKWLFEKFFRVGIKENNKGMGLGLPLARQILISHGGRIWAESKLNQGTTFYFTLPVGQQTAKMNKHPRGD</sequence>
<dbReference type="GO" id="GO:0007234">
    <property type="term" value="P:osmosensory signaling via phosphorelay pathway"/>
    <property type="evidence" value="ECO:0007669"/>
    <property type="project" value="TreeGrafter"/>
</dbReference>
<keyword evidence="5" id="KW-0808">Transferase</keyword>
<comment type="subcellular location">
    <subcellularLocation>
        <location evidence="2">Membrane</location>
    </subcellularLocation>
</comment>
<gene>
    <name evidence="11" type="ordered locus">PTH_0047</name>
</gene>
<dbReference type="CDD" id="cd00075">
    <property type="entry name" value="HATPase"/>
    <property type="match status" value="1"/>
</dbReference>
<dbReference type="SUPFAM" id="SSF55874">
    <property type="entry name" value="ATPase domain of HSP90 chaperone/DNA topoisomerase II/histidine kinase"/>
    <property type="match status" value="1"/>
</dbReference>
<dbReference type="STRING" id="370438.PTH_0047"/>